<evidence type="ECO:0000256" key="2">
    <source>
        <dbReference type="SAM" id="MobiDB-lite"/>
    </source>
</evidence>
<evidence type="ECO:0000313" key="3">
    <source>
        <dbReference type="EMBL" id="MDR4125395.1"/>
    </source>
</evidence>
<accession>A0ABU1D4P1</accession>
<dbReference type="RefSeq" id="WP_165276662.1">
    <property type="nucleotide sequence ID" value="NZ_JAUZQE010000008.1"/>
</dbReference>
<dbReference type="SUPFAM" id="SSF56672">
    <property type="entry name" value="DNA/RNA polymerases"/>
    <property type="match status" value="1"/>
</dbReference>
<dbReference type="CDD" id="cd03468">
    <property type="entry name" value="PolY_like"/>
    <property type="match status" value="1"/>
</dbReference>
<evidence type="ECO:0000313" key="4">
    <source>
        <dbReference type="Proteomes" id="UP001232156"/>
    </source>
</evidence>
<dbReference type="Proteomes" id="UP001232156">
    <property type="component" value="Unassembled WGS sequence"/>
</dbReference>
<keyword evidence="4" id="KW-1185">Reference proteome</keyword>
<dbReference type="EMBL" id="JAUZQE010000008">
    <property type="protein sequence ID" value="MDR4125395.1"/>
    <property type="molecule type" value="Genomic_DNA"/>
</dbReference>
<dbReference type="InterPro" id="IPR043502">
    <property type="entry name" value="DNA/RNA_pol_sf"/>
</dbReference>
<dbReference type="InterPro" id="IPR050356">
    <property type="entry name" value="SulA_CellDiv_inhibitor"/>
</dbReference>
<evidence type="ECO:0000256" key="1">
    <source>
        <dbReference type="ARBA" id="ARBA00022763"/>
    </source>
</evidence>
<feature type="region of interest" description="Disordered" evidence="2">
    <location>
        <begin position="334"/>
        <end position="355"/>
    </location>
</feature>
<dbReference type="PANTHER" id="PTHR35369">
    <property type="entry name" value="BLR3025 PROTEIN-RELATED"/>
    <property type="match status" value="1"/>
</dbReference>
<gene>
    <name evidence="3" type="ORF">Q8947_05275</name>
</gene>
<sequence>MPLWICLRWHEQAATPSQGSLHDVALAMLQYSPQVACFRHDAIVLEVSASLALFGGVRRLCRRVRHSVRALNLPLNLGLAPSASGAWLLAGAPPARHRRTLRIKTLERRLDALPLQALPETAAHARWLDGIGCRSLGQLRALPRQGLQQRTHPELLRALDAAYARAPEPLVGFVPPETFRLAHEPDFHLIRDTAILAATQPLLQALCGWLHQRQQALHDLVLVLHHEKGRHAPAPTRVVLRFSIAAWRLEDFNLILKEQLGRVVLRQTVVRLELISGPALPRAPVSETLFPDPARQAQETRRLLDLLAARLGPESIRRPQARFHHLPERANTWSFGPGAEPCVPPPTAAGSHEPPDPSIRPFWLLPVAQRLDVLHERPRYQGRTLRLVQGPERIETGWNEGTHLRRDYFVAEDPEGARYWVYRERETGEGWFLHGLFA</sequence>
<comment type="caution">
    <text evidence="3">The sequence shown here is derived from an EMBL/GenBank/DDBJ whole genome shotgun (WGS) entry which is preliminary data.</text>
</comment>
<name>A0ABU1D4P1_9BURK</name>
<proteinExistence type="predicted"/>
<organism evidence="3 4">
    <name type="scientific">Yanghanlia caeni</name>
    <dbReference type="NCBI Taxonomy" id="3064283"/>
    <lineage>
        <taxon>Bacteria</taxon>
        <taxon>Pseudomonadati</taxon>
        <taxon>Pseudomonadota</taxon>
        <taxon>Betaproteobacteria</taxon>
        <taxon>Burkholderiales</taxon>
        <taxon>Alcaligenaceae</taxon>
        <taxon>Yanghanlia</taxon>
    </lineage>
</organism>
<protein>
    <submittedName>
        <fullName evidence="3">DNA polymerase Y family protein</fullName>
    </submittedName>
</protein>
<dbReference type="PANTHER" id="PTHR35369:SF2">
    <property type="entry name" value="BLR3025 PROTEIN"/>
    <property type="match status" value="1"/>
</dbReference>
<reference evidence="3 4" key="1">
    <citation type="submission" date="2023-08" db="EMBL/GenBank/DDBJ databases">
        <title>Alcaligenaceae gen. nov., a novel taxon isolated from the sludge of Yixing Pesticide Factory.</title>
        <authorList>
            <person name="Ruan L."/>
        </authorList>
    </citation>
    <scope>NUCLEOTIDE SEQUENCE [LARGE SCALE GENOMIC DNA]</scope>
    <source>
        <strain evidence="3 4">LG-2</strain>
    </source>
</reference>
<keyword evidence="1" id="KW-0227">DNA damage</keyword>